<protein>
    <submittedName>
        <fullName evidence="1">Uncharacterized protein</fullName>
    </submittedName>
</protein>
<comment type="caution">
    <text evidence="1">The sequence shown here is derived from an EMBL/GenBank/DDBJ whole genome shotgun (WGS) entry which is preliminary data.</text>
</comment>
<reference evidence="1 2" key="1">
    <citation type="submission" date="2016-03" db="EMBL/GenBank/DDBJ databases">
        <authorList>
            <person name="Ploux O."/>
        </authorList>
    </citation>
    <scope>NUCLEOTIDE SEQUENCE [LARGE SCALE GENOMIC DNA]</scope>
    <source>
        <strain evidence="1 2">R-45371</strain>
    </source>
</reference>
<name>A0A177M5U3_METMH</name>
<dbReference type="AlphaFoldDB" id="A0A177M5U3"/>
<accession>A0A177M5U3</accession>
<dbReference type="Proteomes" id="UP000077763">
    <property type="component" value="Unassembled WGS sequence"/>
</dbReference>
<proteinExistence type="predicted"/>
<organism evidence="1 2">
    <name type="scientific">Methylomonas methanica</name>
    <dbReference type="NCBI Taxonomy" id="421"/>
    <lineage>
        <taxon>Bacteria</taxon>
        <taxon>Pseudomonadati</taxon>
        <taxon>Pseudomonadota</taxon>
        <taxon>Gammaproteobacteria</taxon>
        <taxon>Methylococcales</taxon>
        <taxon>Methylococcaceae</taxon>
        <taxon>Methylomonas</taxon>
    </lineage>
</organism>
<sequence>MAARLFGFAGQDFGNSVTEVLAANLKTGELTASQDAYLVVGQRDVGTALSGLPAASQRRLGPKTQAD</sequence>
<evidence type="ECO:0000313" key="1">
    <source>
        <dbReference type="EMBL" id="OAI00169.1"/>
    </source>
</evidence>
<dbReference type="EMBL" id="LUUH01000078">
    <property type="protein sequence ID" value="OAI00169.1"/>
    <property type="molecule type" value="Genomic_DNA"/>
</dbReference>
<evidence type="ECO:0000313" key="2">
    <source>
        <dbReference type="Proteomes" id="UP000077763"/>
    </source>
</evidence>
<gene>
    <name evidence="1" type="ORF">A1353_19710</name>
</gene>